<dbReference type="STRING" id="1035195.HMPREF9997_01439"/>
<dbReference type="Proteomes" id="UP000010445">
    <property type="component" value="Unassembled WGS sequence"/>
</dbReference>
<proteinExistence type="predicted"/>
<dbReference type="PRINTS" id="PR00035">
    <property type="entry name" value="HTHGNTR"/>
</dbReference>
<dbReference type="EMBL" id="AMEM01000018">
    <property type="protein sequence ID" value="EKX90224.1"/>
    <property type="molecule type" value="Genomic_DNA"/>
</dbReference>
<dbReference type="AlphaFoldDB" id="L1MH00"/>
<dbReference type="OrthoDB" id="7989071at2"/>
<dbReference type="PROSITE" id="PS50949">
    <property type="entry name" value="HTH_GNTR"/>
    <property type="match status" value="1"/>
</dbReference>
<name>L1MH00_9CORY</name>
<keyword evidence="6" id="KW-1185">Reference proteome</keyword>
<dbReference type="SUPFAM" id="SSF46785">
    <property type="entry name" value="Winged helix' DNA-binding domain"/>
    <property type="match status" value="1"/>
</dbReference>
<dbReference type="InterPro" id="IPR011711">
    <property type="entry name" value="GntR_C"/>
</dbReference>
<dbReference type="PANTHER" id="PTHR43537">
    <property type="entry name" value="TRANSCRIPTIONAL REGULATOR, GNTR FAMILY"/>
    <property type="match status" value="1"/>
</dbReference>
<dbReference type="Gene3D" id="1.20.120.530">
    <property type="entry name" value="GntR ligand-binding domain-like"/>
    <property type="match status" value="1"/>
</dbReference>
<dbReference type="Pfam" id="PF07729">
    <property type="entry name" value="FCD"/>
    <property type="match status" value="1"/>
</dbReference>
<dbReference type="GO" id="GO:0003700">
    <property type="term" value="F:DNA-binding transcription factor activity"/>
    <property type="evidence" value="ECO:0007669"/>
    <property type="project" value="InterPro"/>
</dbReference>
<reference evidence="5 6" key="1">
    <citation type="submission" date="2012-05" db="EMBL/GenBank/DDBJ databases">
        <authorList>
            <person name="Weinstock G."/>
            <person name="Sodergren E."/>
            <person name="Lobos E.A."/>
            <person name="Fulton L."/>
            <person name="Fulton R."/>
            <person name="Courtney L."/>
            <person name="Fronick C."/>
            <person name="O'Laughlin M."/>
            <person name="Godfrey J."/>
            <person name="Wilson R.M."/>
            <person name="Miner T."/>
            <person name="Farmer C."/>
            <person name="Delehaunty K."/>
            <person name="Cordes M."/>
            <person name="Minx P."/>
            <person name="Tomlinson C."/>
            <person name="Chen J."/>
            <person name="Wollam A."/>
            <person name="Pepin K.H."/>
            <person name="Bhonagiri V."/>
            <person name="Zhang X."/>
            <person name="Suruliraj S."/>
            <person name="Warren W."/>
            <person name="Mitreva M."/>
            <person name="Mardis E.R."/>
            <person name="Wilson R.K."/>
        </authorList>
    </citation>
    <scope>NUCLEOTIDE SEQUENCE [LARGE SCALE GENOMIC DNA]</scope>
    <source>
        <strain evidence="5 6">F0235</strain>
    </source>
</reference>
<comment type="caution">
    <text evidence="5">The sequence shown here is derived from an EMBL/GenBank/DDBJ whole genome shotgun (WGS) entry which is preliminary data.</text>
</comment>
<dbReference type="Pfam" id="PF00392">
    <property type="entry name" value="GntR"/>
    <property type="match status" value="1"/>
</dbReference>
<accession>L1MH00</accession>
<dbReference type="SMART" id="SM00895">
    <property type="entry name" value="FCD"/>
    <property type="match status" value="1"/>
</dbReference>
<dbReference type="SUPFAM" id="SSF48008">
    <property type="entry name" value="GntR ligand-binding domain-like"/>
    <property type="match status" value="1"/>
</dbReference>
<dbReference type="InterPro" id="IPR008920">
    <property type="entry name" value="TF_FadR/GntR_C"/>
</dbReference>
<dbReference type="InterPro" id="IPR000524">
    <property type="entry name" value="Tscrpt_reg_HTH_GntR"/>
</dbReference>
<keyword evidence="1" id="KW-0805">Transcription regulation</keyword>
<dbReference type="PATRIC" id="fig|1035195.3.peg.1295"/>
<dbReference type="HOGENOM" id="CLU_017584_9_3_11"/>
<evidence type="ECO:0000313" key="5">
    <source>
        <dbReference type="EMBL" id="EKX90224.1"/>
    </source>
</evidence>
<keyword evidence="2" id="KW-0238">DNA-binding</keyword>
<evidence type="ECO:0000259" key="4">
    <source>
        <dbReference type="PROSITE" id="PS50949"/>
    </source>
</evidence>
<evidence type="ECO:0000256" key="2">
    <source>
        <dbReference type="ARBA" id="ARBA00023125"/>
    </source>
</evidence>
<dbReference type="InterPro" id="IPR036390">
    <property type="entry name" value="WH_DNA-bd_sf"/>
</dbReference>
<evidence type="ECO:0000256" key="3">
    <source>
        <dbReference type="ARBA" id="ARBA00023163"/>
    </source>
</evidence>
<dbReference type="GO" id="GO:0003677">
    <property type="term" value="F:DNA binding"/>
    <property type="evidence" value="ECO:0007669"/>
    <property type="project" value="UniProtKB-KW"/>
</dbReference>
<gene>
    <name evidence="5" type="ORF">HMPREF9997_01439</name>
</gene>
<dbReference type="RefSeq" id="WP_006063668.1">
    <property type="nucleotide sequence ID" value="NZ_KB290831.1"/>
</dbReference>
<evidence type="ECO:0000313" key="6">
    <source>
        <dbReference type="Proteomes" id="UP000010445"/>
    </source>
</evidence>
<sequence length="255" mass="29201">MKARFKVETRTVRRGHVVPRNRNAAQSAVEGIEDYIRRHNLHVGDLLPSEMELCDELGCSRSSLREAMRTLVSLDIVEVRQGQGTFVSKMSLAPLIRGMVLRVTLDVDQSFEHLLQVVDTRQALEVSLADELAQVHDEDSIHELHELVNAMYRRVEQGESFAEEDRRFHATLLRQTRNQLIRELSDALWQVNSEVVPLLDLPMAEDTKRTLESHWAMVEALRKKSSQAFKDAVRQHYAPLRHAVSLQRQHGSLGT</sequence>
<evidence type="ECO:0000256" key="1">
    <source>
        <dbReference type="ARBA" id="ARBA00023015"/>
    </source>
</evidence>
<dbReference type="SMART" id="SM00345">
    <property type="entry name" value="HTH_GNTR"/>
    <property type="match status" value="1"/>
</dbReference>
<feature type="domain" description="HTH gntR-type" evidence="4">
    <location>
        <begin position="22"/>
        <end position="90"/>
    </location>
</feature>
<organism evidence="5 6">
    <name type="scientific">Corynebacterium durum F0235</name>
    <dbReference type="NCBI Taxonomy" id="1035195"/>
    <lineage>
        <taxon>Bacteria</taxon>
        <taxon>Bacillati</taxon>
        <taxon>Actinomycetota</taxon>
        <taxon>Actinomycetes</taxon>
        <taxon>Mycobacteriales</taxon>
        <taxon>Corynebacteriaceae</taxon>
        <taxon>Corynebacterium</taxon>
    </lineage>
</organism>
<keyword evidence="3" id="KW-0804">Transcription</keyword>
<dbReference type="PANTHER" id="PTHR43537:SF5">
    <property type="entry name" value="UXU OPERON TRANSCRIPTIONAL REGULATOR"/>
    <property type="match status" value="1"/>
</dbReference>
<dbReference type="Gene3D" id="1.10.10.10">
    <property type="entry name" value="Winged helix-like DNA-binding domain superfamily/Winged helix DNA-binding domain"/>
    <property type="match status" value="1"/>
</dbReference>
<protein>
    <submittedName>
        <fullName evidence="5">FCD domain protein</fullName>
    </submittedName>
</protein>
<dbReference type="CDD" id="cd07377">
    <property type="entry name" value="WHTH_GntR"/>
    <property type="match status" value="1"/>
</dbReference>
<dbReference type="eggNOG" id="COG2186">
    <property type="taxonomic scope" value="Bacteria"/>
</dbReference>
<dbReference type="InterPro" id="IPR036388">
    <property type="entry name" value="WH-like_DNA-bd_sf"/>
</dbReference>